<evidence type="ECO:0000256" key="1">
    <source>
        <dbReference type="SAM" id="MobiDB-lite"/>
    </source>
</evidence>
<dbReference type="InterPro" id="IPR005069">
    <property type="entry name" value="Nucl-diP-sugar_transferase"/>
</dbReference>
<dbReference type="AlphaFoldDB" id="A0A7S0WNN4"/>
<organism evidence="4">
    <name type="scientific">Pyramimonas obovata</name>
    <dbReference type="NCBI Taxonomy" id="1411642"/>
    <lineage>
        <taxon>Eukaryota</taxon>
        <taxon>Viridiplantae</taxon>
        <taxon>Chlorophyta</taxon>
        <taxon>Pyramimonadophyceae</taxon>
        <taxon>Pyramimonadales</taxon>
        <taxon>Pyramimonadaceae</taxon>
        <taxon>Pyramimonas</taxon>
        <taxon>Pyramimonas incertae sedis</taxon>
    </lineage>
</organism>
<feature type="region of interest" description="Disordered" evidence="1">
    <location>
        <begin position="28"/>
        <end position="48"/>
    </location>
</feature>
<accession>A0A7S0WNN4</accession>
<dbReference type="Pfam" id="PF03407">
    <property type="entry name" value="Nucleotid_trans"/>
    <property type="match status" value="1"/>
</dbReference>
<evidence type="ECO:0000256" key="2">
    <source>
        <dbReference type="SAM" id="SignalP"/>
    </source>
</evidence>
<name>A0A7S0WNN4_9CHLO</name>
<keyword evidence="2" id="KW-0732">Signal</keyword>
<evidence type="ECO:0000259" key="3">
    <source>
        <dbReference type="Pfam" id="PF03407"/>
    </source>
</evidence>
<evidence type="ECO:0000313" key="4">
    <source>
        <dbReference type="EMBL" id="CAD8675265.1"/>
    </source>
</evidence>
<protein>
    <recommendedName>
        <fullName evidence="3">Nucleotide-diphospho-sugar transferase domain-containing protein</fullName>
    </recommendedName>
</protein>
<feature type="chain" id="PRO_5030873603" description="Nucleotide-diphospho-sugar transferase domain-containing protein" evidence="2">
    <location>
        <begin position="24"/>
        <end position="471"/>
    </location>
</feature>
<dbReference type="EMBL" id="HBFA01024827">
    <property type="protein sequence ID" value="CAD8675265.1"/>
    <property type="molecule type" value="Transcribed_RNA"/>
</dbReference>
<reference evidence="4" key="1">
    <citation type="submission" date="2021-01" db="EMBL/GenBank/DDBJ databases">
        <authorList>
            <person name="Corre E."/>
            <person name="Pelletier E."/>
            <person name="Niang G."/>
            <person name="Scheremetjew M."/>
            <person name="Finn R."/>
            <person name="Kale V."/>
            <person name="Holt S."/>
            <person name="Cochrane G."/>
            <person name="Meng A."/>
            <person name="Brown T."/>
            <person name="Cohen L."/>
        </authorList>
    </citation>
    <scope>NUCLEOTIDE SEQUENCE</scope>
    <source>
        <strain evidence="4">CCMP722</strain>
    </source>
</reference>
<feature type="domain" description="Nucleotide-diphospho-sugar transferase" evidence="3">
    <location>
        <begin position="211"/>
        <end position="265"/>
    </location>
</feature>
<sequence>MRVLAAGFIPALSLLALVALADGFRTRGDKQVGSHVDHPRSNEPPGDKMWSRVHVHTRPAPKRPLMARFRTETRRNVVEEVGRIRAPRPFPSRVSANKAATNCEEGGKSAFVGRLEVPGTLERAVEALGTDGRIVLLAVGASSKKLPSVVTNALGVAHAACTHGAPGTLLLGFSKEVCEFATSQQVVSLRACVWTTFLNSPSDWWDTLDRSKADYERMTHGRIHWFSELLKLERKVKVVFSDTDVCFKNNPFPALEHSGYSLILSGRFSNFNLGTIFARNDLTAGVDALRVVTEADERLAYLRGLGHTNPGLKSQYQKTMWDQGLVNDVFESYQVGKEVWTRVCFPLALPQVPQEDQCLVKECCNLTRLPPPEGGLEFPKRLSQQILAHGDILGDGNLLGMGSCDRTNGTLNAGMVHRNICNKGILRFDESTGEPLDHVEWLRRVRCWYSPLDALLLSSSNHTAANTTRAQ</sequence>
<feature type="signal peptide" evidence="2">
    <location>
        <begin position="1"/>
        <end position="23"/>
    </location>
</feature>
<proteinExistence type="predicted"/>
<gene>
    <name evidence="4" type="ORF">POBO1169_LOCUS12614</name>
</gene>